<reference evidence="1 2" key="1">
    <citation type="submission" date="2020-06" db="EMBL/GenBank/DDBJ databases">
        <title>Transcriptomic and genomic resources for Thalictrum thalictroides and T. hernandezii: Facilitating candidate gene discovery in an emerging model plant lineage.</title>
        <authorList>
            <person name="Arias T."/>
            <person name="Riano-Pachon D.M."/>
            <person name="Di Stilio V.S."/>
        </authorList>
    </citation>
    <scope>NUCLEOTIDE SEQUENCE [LARGE SCALE GENOMIC DNA]</scope>
    <source>
        <strain evidence="2">cv. WT478/WT964</strain>
        <tissue evidence="1">Leaves</tissue>
    </source>
</reference>
<comment type="caution">
    <text evidence="1">The sequence shown here is derived from an EMBL/GenBank/DDBJ whole genome shotgun (WGS) entry which is preliminary data.</text>
</comment>
<name>A0A7J6WPB2_THATH</name>
<keyword evidence="2" id="KW-1185">Reference proteome</keyword>
<proteinExistence type="predicted"/>
<accession>A0A7J6WPB2</accession>
<dbReference type="EMBL" id="JABWDY010012838">
    <property type="protein sequence ID" value="KAF5198787.1"/>
    <property type="molecule type" value="Genomic_DNA"/>
</dbReference>
<dbReference type="AlphaFoldDB" id="A0A7J6WPB2"/>
<evidence type="ECO:0000313" key="2">
    <source>
        <dbReference type="Proteomes" id="UP000554482"/>
    </source>
</evidence>
<gene>
    <name evidence="1" type="ORF">FRX31_011626</name>
</gene>
<dbReference type="Proteomes" id="UP000554482">
    <property type="component" value="Unassembled WGS sequence"/>
</dbReference>
<protein>
    <submittedName>
        <fullName evidence="1">Uncharacterized protein</fullName>
    </submittedName>
</protein>
<organism evidence="1 2">
    <name type="scientific">Thalictrum thalictroides</name>
    <name type="common">Rue-anemone</name>
    <name type="synonym">Anemone thalictroides</name>
    <dbReference type="NCBI Taxonomy" id="46969"/>
    <lineage>
        <taxon>Eukaryota</taxon>
        <taxon>Viridiplantae</taxon>
        <taxon>Streptophyta</taxon>
        <taxon>Embryophyta</taxon>
        <taxon>Tracheophyta</taxon>
        <taxon>Spermatophyta</taxon>
        <taxon>Magnoliopsida</taxon>
        <taxon>Ranunculales</taxon>
        <taxon>Ranunculaceae</taxon>
        <taxon>Thalictroideae</taxon>
        <taxon>Thalictrum</taxon>
    </lineage>
</organism>
<sequence>MSHTLKPEIFNTLQMNELNSEELYLGTPLFLGQKKTTKFYPLIKRIEKSLAGWKRKTLYQVERTVLINSVTSAVPS</sequence>
<evidence type="ECO:0000313" key="1">
    <source>
        <dbReference type="EMBL" id="KAF5198787.1"/>
    </source>
</evidence>